<dbReference type="GO" id="GO:0045259">
    <property type="term" value="C:proton-transporting ATP synthase complex"/>
    <property type="evidence" value="ECO:0007669"/>
    <property type="project" value="UniProtKB-KW"/>
</dbReference>
<dbReference type="NCBIfam" id="TIGR01131">
    <property type="entry name" value="ATP_synt_6_or_A"/>
    <property type="match status" value="1"/>
</dbReference>
<evidence type="ECO:0000256" key="8">
    <source>
        <dbReference type="ARBA" id="ARBA00023065"/>
    </source>
</evidence>
<dbReference type="NCBIfam" id="NF004486">
    <property type="entry name" value="PRK05815.3-4"/>
    <property type="match status" value="1"/>
</dbReference>
<evidence type="ECO:0000313" key="14">
    <source>
        <dbReference type="Proteomes" id="UP000824201"/>
    </source>
</evidence>
<evidence type="ECO:0000256" key="9">
    <source>
        <dbReference type="ARBA" id="ARBA00023136"/>
    </source>
</evidence>
<keyword evidence="9 11" id="KW-0472">Membrane</keyword>
<dbReference type="PANTHER" id="PTHR42823:SF3">
    <property type="entry name" value="ATP SYNTHASE SUBUNIT A, CHLOROPLASTIC"/>
    <property type="match status" value="1"/>
</dbReference>
<dbReference type="PRINTS" id="PR00123">
    <property type="entry name" value="ATPASEA"/>
</dbReference>
<dbReference type="InterPro" id="IPR045082">
    <property type="entry name" value="ATP_syn_F0_a_bact/chloroplast"/>
</dbReference>
<dbReference type="EMBL" id="DVHN01000052">
    <property type="protein sequence ID" value="HIR88242.1"/>
    <property type="molecule type" value="Genomic_DNA"/>
</dbReference>
<evidence type="ECO:0000256" key="3">
    <source>
        <dbReference type="ARBA" id="ARBA00022448"/>
    </source>
</evidence>
<dbReference type="GO" id="GO:0005886">
    <property type="term" value="C:plasma membrane"/>
    <property type="evidence" value="ECO:0007669"/>
    <property type="project" value="UniProtKB-SubCell"/>
</dbReference>
<dbReference type="Pfam" id="PF00119">
    <property type="entry name" value="ATP-synt_A"/>
    <property type="match status" value="1"/>
</dbReference>
<dbReference type="Gene3D" id="1.20.120.220">
    <property type="entry name" value="ATP synthase, F0 complex, subunit A"/>
    <property type="match status" value="1"/>
</dbReference>
<evidence type="ECO:0000256" key="7">
    <source>
        <dbReference type="ARBA" id="ARBA00022989"/>
    </source>
</evidence>
<comment type="caution">
    <text evidence="13">The sequence shown here is derived from an EMBL/GenBank/DDBJ whole genome shotgun (WGS) entry which is preliminary data.</text>
</comment>
<dbReference type="GO" id="GO:0042777">
    <property type="term" value="P:proton motive force-driven plasma membrane ATP synthesis"/>
    <property type="evidence" value="ECO:0007669"/>
    <property type="project" value="TreeGrafter"/>
</dbReference>
<reference evidence="13" key="2">
    <citation type="journal article" date="2021" name="PeerJ">
        <title>Extensive microbial diversity within the chicken gut microbiome revealed by metagenomics and culture.</title>
        <authorList>
            <person name="Gilroy R."/>
            <person name="Ravi A."/>
            <person name="Getino M."/>
            <person name="Pursley I."/>
            <person name="Horton D.L."/>
            <person name="Alikhan N.F."/>
            <person name="Baker D."/>
            <person name="Gharbi K."/>
            <person name="Hall N."/>
            <person name="Watson M."/>
            <person name="Adriaenssens E.M."/>
            <person name="Foster-Nyarko E."/>
            <person name="Jarju S."/>
            <person name="Secka A."/>
            <person name="Antonio M."/>
            <person name="Oren A."/>
            <person name="Chaudhuri R.R."/>
            <person name="La Ragione R."/>
            <person name="Hildebrand F."/>
            <person name="Pallen M.J."/>
        </authorList>
    </citation>
    <scope>NUCLEOTIDE SEQUENCE</scope>
    <source>
        <strain evidence="13">ChiW13-3771</strain>
    </source>
</reference>
<protein>
    <recommendedName>
        <fullName evidence="11 12">ATP synthase subunit a</fullName>
    </recommendedName>
    <alternativeName>
        <fullName evidence="11">ATP synthase F0 sector subunit a</fullName>
    </alternativeName>
    <alternativeName>
        <fullName evidence="11">F-ATPase subunit 6</fullName>
    </alternativeName>
</protein>
<evidence type="ECO:0000313" key="13">
    <source>
        <dbReference type="EMBL" id="HIR88242.1"/>
    </source>
</evidence>
<evidence type="ECO:0000256" key="12">
    <source>
        <dbReference type="RuleBase" id="RU000483"/>
    </source>
</evidence>
<feature type="transmembrane region" description="Helical" evidence="11">
    <location>
        <begin position="193"/>
        <end position="215"/>
    </location>
</feature>
<comment type="function">
    <text evidence="11 12">Key component of the proton channel; it plays a direct role in the translocation of protons across the membrane.</text>
</comment>
<comment type="subcellular location">
    <subcellularLocation>
        <location evidence="11 12">Cell membrane</location>
        <topology evidence="11 12">Multi-pass membrane protein</topology>
    </subcellularLocation>
    <subcellularLocation>
        <location evidence="1">Membrane</location>
        <topology evidence="1">Multi-pass membrane protein</topology>
    </subcellularLocation>
</comment>
<evidence type="ECO:0000256" key="11">
    <source>
        <dbReference type="HAMAP-Rule" id="MF_01393"/>
    </source>
</evidence>
<keyword evidence="8 11" id="KW-0406">Ion transport</keyword>
<gene>
    <name evidence="11" type="primary">atpB</name>
    <name evidence="13" type="ORF">IAC96_04750</name>
</gene>
<dbReference type="PANTHER" id="PTHR42823">
    <property type="entry name" value="ATP SYNTHASE SUBUNIT A, CHLOROPLASTIC"/>
    <property type="match status" value="1"/>
</dbReference>
<dbReference type="InterPro" id="IPR035908">
    <property type="entry name" value="F0_ATP_A_sf"/>
</dbReference>
<name>A0A9D1EDA7_9FIRM</name>
<feature type="transmembrane region" description="Helical" evidence="11">
    <location>
        <begin position="25"/>
        <end position="44"/>
    </location>
</feature>
<evidence type="ECO:0000256" key="5">
    <source>
        <dbReference type="ARBA" id="ARBA00022692"/>
    </source>
</evidence>
<feature type="transmembrane region" description="Helical" evidence="11">
    <location>
        <begin position="108"/>
        <end position="127"/>
    </location>
</feature>
<proteinExistence type="inferred from homology"/>
<keyword evidence="11" id="KW-1003">Cell membrane</keyword>
<dbReference type="HAMAP" id="MF_01393">
    <property type="entry name" value="ATP_synth_a_bact"/>
    <property type="match status" value="1"/>
</dbReference>
<sequence length="220" mass="24377">MEELNCKTVFTIPIFGGLDISESTVITWFIIAFVAVLCMILVRNLSVESPSKKQQVLELAVGGLYNIFDGLLGKAGRRYIPYLMSVLIYLGISNVIGILGVKPPTKDMNVTAALALMSIILIEYAGIHAKGGRGFIKSFAQPMAIMTPINILEVFIRPLSLCMRLFGNILGGFVVMELIKYFVPAIIPIPFSFYFDIFDGLIQAYVFVFLTSLFIKESIE</sequence>
<evidence type="ECO:0000256" key="6">
    <source>
        <dbReference type="ARBA" id="ARBA00022781"/>
    </source>
</evidence>
<keyword evidence="10 11" id="KW-0066">ATP synthesis</keyword>
<keyword evidence="4 11" id="KW-0138">CF(0)</keyword>
<keyword evidence="5 11" id="KW-0812">Transmembrane</keyword>
<organism evidence="13 14">
    <name type="scientific">Candidatus Fimimorpha faecalis</name>
    <dbReference type="NCBI Taxonomy" id="2840824"/>
    <lineage>
        <taxon>Bacteria</taxon>
        <taxon>Bacillati</taxon>
        <taxon>Bacillota</taxon>
        <taxon>Clostridia</taxon>
        <taxon>Eubacteriales</taxon>
        <taxon>Candidatus Fimimorpha</taxon>
    </lineage>
</organism>
<evidence type="ECO:0000256" key="4">
    <source>
        <dbReference type="ARBA" id="ARBA00022547"/>
    </source>
</evidence>
<dbReference type="GO" id="GO:0046933">
    <property type="term" value="F:proton-transporting ATP synthase activity, rotational mechanism"/>
    <property type="evidence" value="ECO:0007669"/>
    <property type="project" value="UniProtKB-UniRule"/>
</dbReference>
<keyword evidence="6 11" id="KW-0375">Hydrogen ion transport</keyword>
<dbReference type="AlphaFoldDB" id="A0A9D1EDA7"/>
<evidence type="ECO:0000256" key="10">
    <source>
        <dbReference type="ARBA" id="ARBA00023310"/>
    </source>
</evidence>
<dbReference type="SUPFAM" id="SSF81336">
    <property type="entry name" value="F1F0 ATP synthase subunit A"/>
    <property type="match status" value="1"/>
</dbReference>
<evidence type="ECO:0000256" key="1">
    <source>
        <dbReference type="ARBA" id="ARBA00004141"/>
    </source>
</evidence>
<reference evidence="13" key="1">
    <citation type="submission" date="2020-10" db="EMBL/GenBank/DDBJ databases">
        <authorList>
            <person name="Gilroy R."/>
        </authorList>
    </citation>
    <scope>NUCLEOTIDE SEQUENCE</scope>
    <source>
        <strain evidence="13">ChiW13-3771</strain>
    </source>
</reference>
<accession>A0A9D1EDA7</accession>
<dbReference type="InterPro" id="IPR000568">
    <property type="entry name" value="ATP_synth_F0_asu"/>
</dbReference>
<feature type="transmembrane region" description="Helical" evidence="11">
    <location>
        <begin position="165"/>
        <end position="187"/>
    </location>
</feature>
<dbReference type="Proteomes" id="UP000824201">
    <property type="component" value="Unassembled WGS sequence"/>
</dbReference>
<keyword evidence="3 11" id="KW-0813">Transport</keyword>
<dbReference type="CDD" id="cd00310">
    <property type="entry name" value="ATP-synt_Fo_a_6"/>
    <property type="match status" value="1"/>
</dbReference>
<keyword evidence="7 11" id="KW-1133">Transmembrane helix</keyword>
<comment type="similarity">
    <text evidence="2 11 12">Belongs to the ATPase A chain family.</text>
</comment>
<evidence type="ECO:0000256" key="2">
    <source>
        <dbReference type="ARBA" id="ARBA00006810"/>
    </source>
</evidence>
<feature type="transmembrane region" description="Helical" evidence="11">
    <location>
        <begin position="79"/>
        <end position="101"/>
    </location>
</feature>